<evidence type="ECO:0000313" key="2">
    <source>
        <dbReference type="EMBL" id="CQD18035.1"/>
    </source>
</evidence>
<accession>A0A0E3WD53</accession>
<dbReference type="RefSeq" id="WP_139043315.1">
    <property type="nucleotide sequence ID" value="NZ_CTEE01000001.1"/>
</dbReference>
<feature type="transmembrane region" description="Helical" evidence="1">
    <location>
        <begin position="195"/>
        <end position="221"/>
    </location>
</feature>
<sequence length="247" mass="27045">MNPQMTFQRICAVSGVVCPLLFFGAFVAAGFIPPLAPSSSAAAIASHYRDHAAGIRVGAAIMLLSGAFYASYTAVISAQMQRIRGVHRAVVNTQTIAGAFACLTFLVPAMFFAVTAFRPERPGEWTLLLNDMSWIFLVMPWPPFMMQNFAFAFAILTDPDTTPVFPRWLAYVNIWAPITFTPGAILQFFKDGPFAWNGIFVFWIPATVFVIQFILNVIWLLKAIGSESRTPDSAPTVFATSLASTKG</sequence>
<dbReference type="STRING" id="141349.BN1232_04094"/>
<feature type="transmembrane region" description="Helical" evidence="1">
    <location>
        <begin position="57"/>
        <end position="78"/>
    </location>
</feature>
<evidence type="ECO:0000256" key="1">
    <source>
        <dbReference type="SAM" id="Phobius"/>
    </source>
</evidence>
<gene>
    <name evidence="2" type="ORF">BN1232_04094</name>
</gene>
<dbReference type="EMBL" id="CTEE01000001">
    <property type="protein sequence ID" value="CQD18035.1"/>
    <property type="molecule type" value="Genomic_DNA"/>
</dbReference>
<dbReference type="Proteomes" id="UP000199251">
    <property type="component" value="Unassembled WGS sequence"/>
</dbReference>
<keyword evidence="1" id="KW-0812">Transmembrane</keyword>
<keyword evidence="1" id="KW-1133">Transmembrane helix</keyword>
<protein>
    <recommendedName>
        <fullName evidence="4">Integral membrane protein</fullName>
    </recommendedName>
</protein>
<evidence type="ECO:0008006" key="4">
    <source>
        <dbReference type="Google" id="ProtNLM"/>
    </source>
</evidence>
<feature type="transmembrane region" description="Helical" evidence="1">
    <location>
        <begin position="168"/>
        <end position="189"/>
    </location>
</feature>
<reference evidence="2 3" key="1">
    <citation type="submission" date="2015-03" db="EMBL/GenBank/DDBJ databases">
        <authorList>
            <person name="Urmite Genomes"/>
        </authorList>
    </citation>
    <scope>NUCLEOTIDE SEQUENCE [LARGE SCALE GENOMIC DNA]</scope>
    <source>
        <strain evidence="2 3">CSUR P1491</strain>
    </source>
</reference>
<keyword evidence="1" id="KW-0472">Membrane</keyword>
<feature type="transmembrane region" description="Helical" evidence="1">
    <location>
        <begin position="90"/>
        <end position="114"/>
    </location>
</feature>
<dbReference type="OrthoDB" id="4699248at2"/>
<feature type="transmembrane region" description="Helical" evidence="1">
    <location>
        <begin position="134"/>
        <end position="156"/>
    </location>
</feature>
<name>A0A0E3WD53_MYCLN</name>
<evidence type="ECO:0000313" key="3">
    <source>
        <dbReference type="Proteomes" id="UP000199251"/>
    </source>
</evidence>
<organism evidence="2 3">
    <name type="scientific">Mycobacterium lentiflavum</name>
    <dbReference type="NCBI Taxonomy" id="141349"/>
    <lineage>
        <taxon>Bacteria</taxon>
        <taxon>Bacillati</taxon>
        <taxon>Actinomycetota</taxon>
        <taxon>Actinomycetes</taxon>
        <taxon>Mycobacteriales</taxon>
        <taxon>Mycobacteriaceae</taxon>
        <taxon>Mycobacterium</taxon>
        <taxon>Mycobacterium simiae complex</taxon>
    </lineage>
</organism>
<proteinExistence type="predicted"/>
<dbReference type="AlphaFoldDB" id="A0A0E3WD53"/>